<dbReference type="InterPro" id="IPR007219">
    <property type="entry name" value="XnlR_reg_dom"/>
</dbReference>
<proteinExistence type="predicted"/>
<accession>A0AAJ0FEI6</accession>
<dbReference type="Pfam" id="PF04082">
    <property type="entry name" value="Fungal_trans"/>
    <property type="match status" value="1"/>
</dbReference>
<dbReference type="InterPro" id="IPR036864">
    <property type="entry name" value="Zn2-C6_fun-type_DNA-bd_sf"/>
</dbReference>
<dbReference type="SUPFAM" id="SSF57701">
    <property type="entry name" value="Zn2/Cys6 DNA-binding domain"/>
    <property type="match status" value="1"/>
</dbReference>
<keyword evidence="2" id="KW-0479">Metal-binding</keyword>
<gene>
    <name evidence="6" type="ORF">QBC47DRAFT_282601</name>
</gene>
<evidence type="ECO:0000256" key="1">
    <source>
        <dbReference type="ARBA" id="ARBA00004123"/>
    </source>
</evidence>
<evidence type="ECO:0000313" key="7">
    <source>
        <dbReference type="Proteomes" id="UP001239445"/>
    </source>
</evidence>
<dbReference type="GO" id="GO:0008270">
    <property type="term" value="F:zinc ion binding"/>
    <property type="evidence" value="ECO:0007669"/>
    <property type="project" value="InterPro"/>
</dbReference>
<dbReference type="SMART" id="SM00066">
    <property type="entry name" value="GAL4"/>
    <property type="match status" value="1"/>
</dbReference>
<evidence type="ECO:0000256" key="2">
    <source>
        <dbReference type="ARBA" id="ARBA00022723"/>
    </source>
</evidence>
<dbReference type="GO" id="GO:0003677">
    <property type="term" value="F:DNA binding"/>
    <property type="evidence" value="ECO:0007669"/>
    <property type="project" value="InterPro"/>
</dbReference>
<feature type="coiled-coil region" evidence="4">
    <location>
        <begin position="52"/>
        <end position="79"/>
    </location>
</feature>
<dbReference type="Pfam" id="PF00172">
    <property type="entry name" value="Zn_clus"/>
    <property type="match status" value="1"/>
</dbReference>
<keyword evidence="4" id="KW-0175">Coiled coil</keyword>
<reference evidence="6" key="1">
    <citation type="submission" date="2023-06" db="EMBL/GenBank/DDBJ databases">
        <title>Genome-scale phylogeny and comparative genomics of the fungal order Sordariales.</title>
        <authorList>
            <consortium name="Lawrence Berkeley National Laboratory"/>
            <person name="Hensen N."/>
            <person name="Bonometti L."/>
            <person name="Westerberg I."/>
            <person name="Brannstrom I.O."/>
            <person name="Guillou S."/>
            <person name="Cros-Aarteil S."/>
            <person name="Calhoun S."/>
            <person name="Haridas S."/>
            <person name="Kuo A."/>
            <person name="Mondo S."/>
            <person name="Pangilinan J."/>
            <person name="Riley R."/>
            <person name="Labutti K."/>
            <person name="Andreopoulos B."/>
            <person name="Lipzen A."/>
            <person name="Chen C."/>
            <person name="Yanf M."/>
            <person name="Daum C."/>
            <person name="Ng V."/>
            <person name="Clum A."/>
            <person name="Steindorff A."/>
            <person name="Ohm R."/>
            <person name="Martin F."/>
            <person name="Silar P."/>
            <person name="Natvig D."/>
            <person name="Lalanne C."/>
            <person name="Gautier V."/>
            <person name="Ament-Velasquez S.L."/>
            <person name="Kruys A."/>
            <person name="Hutchinson M.I."/>
            <person name="Powell A.J."/>
            <person name="Barry K."/>
            <person name="Miller A.N."/>
            <person name="Grigoriev I.V."/>
            <person name="Debuchy R."/>
            <person name="Gladieux P."/>
            <person name="Thoren M.H."/>
            <person name="Johannesson H."/>
        </authorList>
    </citation>
    <scope>NUCLEOTIDE SEQUENCE</scope>
    <source>
        <strain evidence="6">PSN4</strain>
    </source>
</reference>
<evidence type="ECO:0000256" key="3">
    <source>
        <dbReference type="ARBA" id="ARBA00023242"/>
    </source>
</evidence>
<dbReference type="InterPro" id="IPR001138">
    <property type="entry name" value="Zn2Cys6_DnaBD"/>
</dbReference>
<dbReference type="GO" id="GO:0006351">
    <property type="term" value="P:DNA-templated transcription"/>
    <property type="evidence" value="ECO:0007669"/>
    <property type="project" value="InterPro"/>
</dbReference>
<dbReference type="InterPro" id="IPR050613">
    <property type="entry name" value="Sec_Metabolite_Reg"/>
</dbReference>
<feature type="domain" description="Zn(2)-C6 fungal-type" evidence="5">
    <location>
        <begin position="10"/>
        <end position="37"/>
    </location>
</feature>
<feature type="non-terminal residue" evidence="6">
    <location>
        <position position="601"/>
    </location>
</feature>
<dbReference type="PANTHER" id="PTHR31001:SF85">
    <property type="entry name" value="ZN(II)2CYS6 TRANSCRIPTION FACTOR (EUROFUNG)"/>
    <property type="match status" value="1"/>
</dbReference>
<dbReference type="CDD" id="cd12148">
    <property type="entry name" value="fungal_TF_MHR"/>
    <property type="match status" value="1"/>
</dbReference>
<dbReference type="AlphaFoldDB" id="A0AAJ0FEI6"/>
<feature type="non-terminal residue" evidence="6">
    <location>
        <position position="1"/>
    </location>
</feature>
<evidence type="ECO:0000313" key="6">
    <source>
        <dbReference type="EMBL" id="KAK1760408.1"/>
    </source>
</evidence>
<dbReference type="PROSITE" id="PS50048">
    <property type="entry name" value="ZN2_CY6_FUNGAL_2"/>
    <property type="match status" value="1"/>
</dbReference>
<comment type="subcellular location">
    <subcellularLocation>
        <location evidence="1">Nucleus</location>
    </subcellularLocation>
</comment>
<evidence type="ECO:0000256" key="4">
    <source>
        <dbReference type="SAM" id="Coils"/>
    </source>
</evidence>
<dbReference type="Gene3D" id="4.10.240.10">
    <property type="entry name" value="Zn(2)-C6 fungal-type DNA-binding domain"/>
    <property type="match status" value="1"/>
</dbReference>
<dbReference type="PANTHER" id="PTHR31001">
    <property type="entry name" value="UNCHARACTERIZED TRANSCRIPTIONAL REGULATORY PROTEIN"/>
    <property type="match status" value="1"/>
</dbReference>
<evidence type="ECO:0000259" key="5">
    <source>
        <dbReference type="PROSITE" id="PS50048"/>
    </source>
</evidence>
<dbReference type="GO" id="GO:0000981">
    <property type="term" value="F:DNA-binding transcription factor activity, RNA polymerase II-specific"/>
    <property type="evidence" value="ECO:0007669"/>
    <property type="project" value="InterPro"/>
</dbReference>
<dbReference type="CDD" id="cd00067">
    <property type="entry name" value="GAL4"/>
    <property type="match status" value="1"/>
</dbReference>
<comment type="caution">
    <text evidence="6">The sequence shown here is derived from an EMBL/GenBank/DDBJ whole genome shotgun (WGS) entry which is preliminary data.</text>
</comment>
<keyword evidence="7" id="KW-1185">Reference proteome</keyword>
<dbReference type="Proteomes" id="UP001239445">
    <property type="component" value="Unassembled WGS sequence"/>
</dbReference>
<protein>
    <submittedName>
        <fullName evidence="6">Fungal-specific transcription factor domain-containing protein</fullName>
    </submittedName>
</protein>
<name>A0AAJ0FEI6_9PEZI</name>
<dbReference type="PROSITE" id="PS00463">
    <property type="entry name" value="ZN2_CY6_FUNGAL_1"/>
    <property type="match status" value="1"/>
</dbReference>
<keyword evidence="3" id="KW-0539">Nucleus</keyword>
<dbReference type="EMBL" id="MU839827">
    <property type="protein sequence ID" value="KAK1760408.1"/>
    <property type="molecule type" value="Genomic_DNA"/>
</dbReference>
<organism evidence="6 7">
    <name type="scientific">Echria macrotheca</name>
    <dbReference type="NCBI Taxonomy" id="438768"/>
    <lineage>
        <taxon>Eukaryota</taxon>
        <taxon>Fungi</taxon>
        <taxon>Dikarya</taxon>
        <taxon>Ascomycota</taxon>
        <taxon>Pezizomycotina</taxon>
        <taxon>Sordariomycetes</taxon>
        <taxon>Sordariomycetidae</taxon>
        <taxon>Sordariales</taxon>
        <taxon>Schizotheciaceae</taxon>
        <taxon>Echria</taxon>
    </lineage>
</organism>
<sequence length="601" mass="68915">PAKAPPRTLACKFCAQRKTKCDREVPCGKCLKAGVECIPGQPAPTRPRRRPVQELNIRLTKTEAKVEDLTAERDRWKELSMSVARGSTSSPEDWQPAGKLVQESGGVRFMDHPLISEIQDEVRAMRELVNELVLEDEPAMAPDDNADLILGPDTKENIGDLWPDSPFARILWNVYLERVNPLTKIIHVPTLKAYTDDHHFGRGGMTKNIQALFFAIFLMATISLNNDECRDVLRQPKKEILERFSKGVQLTLHRMNFLQNYDLATVQALVIYLISLQGRYDRHAAWIMNGVAIRIAQKLGLHRDGETMGLPPFETEMRRRIWWQIIMVDTKYAFFSGLGQSLLPRNWDTKAPKNLNDDDIVFGATEAFRDADGPTEMVFCLMTYKFAKFLVNTPGLERMLLAPRQLDSPGAPTEAEMSIYQQSCEQLRVELLQILDKWCNPAAGPVHRMAVDMRKFIVDKIQELITPPQLQKEWGHEIKTPEDNAFRIAVVTLEHDEQNYLSSSDKGFIWYSLSHFQMDIFSYMAVQLSKRTDGMLVERAWRQVEVVYTFHPELFNMSDRANRVVGQRILSAWEARADITQRRTGYAPPIPNYLLELQENL</sequence>
<dbReference type="GO" id="GO:0005634">
    <property type="term" value="C:nucleus"/>
    <property type="evidence" value="ECO:0007669"/>
    <property type="project" value="UniProtKB-SubCell"/>
</dbReference>
<dbReference type="SMART" id="SM00906">
    <property type="entry name" value="Fungal_trans"/>
    <property type="match status" value="1"/>
</dbReference>